<gene>
    <name evidence="2" type="ORF">SAMN05216190_1544</name>
</gene>
<feature type="domain" description="Aminoglycoside phosphotransferase" evidence="1">
    <location>
        <begin position="100"/>
        <end position="301"/>
    </location>
</feature>
<accession>A0A1I5XB86</accession>
<evidence type="ECO:0000313" key="2">
    <source>
        <dbReference type="EMBL" id="SFQ29106.1"/>
    </source>
</evidence>
<dbReference type="STRING" id="289003.SAMN05216190_1544"/>
<evidence type="ECO:0000313" key="3">
    <source>
        <dbReference type="Proteomes" id="UP000198784"/>
    </source>
</evidence>
<name>A0A1I5XB86_9PSED</name>
<dbReference type="InterPro" id="IPR002575">
    <property type="entry name" value="Aminoglycoside_PTrfase"/>
</dbReference>
<dbReference type="Pfam" id="PF01636">
    <property type="entry name" value="APH"/>
    <property type="match status" value="1"/>
</dbReference>
<dbReference type="GO" id="GO:0016301">
    <property type="term" value="F:kinase activity"/>
    <property type="evidence" value="ECO:0007669"/>
    <property type="project" value="UniProtKB-KW"/>
</dbReference>
<dbReference type="PANTHER" id="PTHR21310:SF40">
    <property type="entry name" value="AMINOGLYCOSIDE PHOSPHOTRANSFERASE DOMAIN-CONTAINING PROTEIN-RELATED"/>
    <property type="match status" value="1"/>
</dbReference>
<proteinExistence type="predicted"/>
<dbReference type="OrthoDB" id="179763at2"/>
<dbReference type="RefSeq" id="WP_090505878.1">
    <property type="nucleotide sequence ID" value="NZ_FOWX01000054.1"/>
</dbReference>
<dbReference type="EMBL" id="FOWX01000054">
    <property type="protein sequence ID" value="SFQ29106.1"/>
    <property type="molecule type" value="Genomic_DNA"/>
</dbReference>
<dbReference type="InterPro" id="IPR011009">
    <property type="entry name" value="Kinase-like_dom_sf"/>
</dbReference>
<reference evidence="3" key="1">
    <citation type="submission" date="2016-10" db="EMBL/GenBank/DDBJ databases">
        <authorList>
            <person name="Varghese N."/>
            <person name="Submissions S."/>
        </authorList>
    </citation>
    <scope>NUCLEOTIDE SEQUENCE [LARGE SCALE GENOMIC DNA]</scope>
    <source>
        <strain evidence="3">DSM 17834</strain>
    </source>
</reference>
<dbReference type="PANTHER" id="PTHR21310">
    <property type="entry name" value="AMINOGLYCOSIDE PHOSPHOTRANSFERASE-RELATED-RELATED"/>
    <property type="match status" value="1"/>
</dbReference>
<dbReference type="CDD" id="cd05154">
    <property type="entry name" value="ACAD10_11_N-like"/>
    <property type="match status" value="1"/>
</dbReference>
<dbReference type="SUPFAM" id="SSF56112">
    <property type="entry name" value="Protein kinase-like (PK-like)"/>
    <property type="match status" value="1"/>
</dbReference>
<dbReference type="Proteomes" id="UP000198784">
    <property type="component" value="Unassembled WGS sequence"/>
</dbReference>
<dbReference type="InterPro" id="IPR051678">
    <property type="entry name" value="AGP_Transferase"/>
</dbReference>
<keyword evidence="2" id="KW-0418">Kinase</keyword>
<sequence>MQRIDKNHPTQEWISSLRRRFTTEAEVDRVLTRRLERRAGPGYTSVPLPTLVSGVESLLNAKIGSAYSVTNARWLSGGASKLQMAFTLTWDRPGMGPEQTRMVLRMEPAESIVETSRLREFQLVKAFEGIVPVPTAFWCDADAEHLPYPSMIYGFSDGVAKPTNSSSGVSGVGTRLPEQLRHKLGPQFVEHLSTIHLHDFENAALSAFDIPTTGTTQCSEWGVNTWDRIWEEDHDEDVPVLRVASAWLRRNMPILDRPSIVHADYRTGNFLFTENDAKITALLDWELGRIGDRHQDLAWTTHPAFGGLAEDGKTFLVGGLMTESEFLEAYEHHSGLKVNPRTLHWYRVYNSYMLAVLNLATTYRIARNGKTHQDVLVGWLIGISYMFQDDVRMLIEKGY</sequence>
<protein>
    <submittedName>
        <fullName evidence="2">Predicted kinase, aminoglycoside phosphotransferase (APT) family</fullName>
    </submittedName>
</protein>
<dbReference type="Gene3D" id="3.90.1200.10">
    <property type="match status" value="1"/>
</dbReference>
<keyword evidence="2" id="KW-0808">Transferase</keyword>
<evidence type="ECO:0000259" key="1">
    <source>
        <dbReference type="Pfam" id="PF01636"/>
    </source>
</evidence>
<dbReference type="Gene3D" id="3.30.200.20">
    <property type="entry name" value="Phosphorylase Kinase, domain 1"/>
    <property type="match status" value="1"/>
</dbReference>
<dbReference type="InterPro" id="IPR041726">
    <property type="entry name" value="ACAD10_11_N"/>
</dbReference>
<organism evidence="2 3">
    <name type="scientific">Pseudomonas borbori</name>
    <dbReference type="NCBI Taxonomy" id="289003"/>
    <lineage>
        <taxon>Bacteria</taxon>
        <taxon>Pseudomonadati</taxon>
        <taxon>Pseudomonadota</taxon>
        <taxon>Gammaproteobacteria</taxon>
        <taxon>Pseudomonadales</taxon>
        <taxon>Pseudomonadaceae</taxon>
        <taxon>Pseudomonas</taxon>
    </lineage>
</organism>
<dbReference type="AlphaFoldDB" id="A0A1I5XB86"/>
<keyword evidence="3" id="KW-1185">Reference proteome</keyword>